<evidence type="ECO:0000313" key="1">
    <source>
        <dbReference type="EMBL" id="VXD23492.1"/>
    </source>
</evidence>
<comment type="caution">
    <text evidence="1">The sequence shown here is derived from an EMBL/GenBank/DDBJ whole genome shotgun (WGS) entry which is preliminary data.</text>
</comment>
<name>A0A7Z9E2F9_9CYAN</name>
<dbReference type="AlphaFoldDB" id="A0A7Z9E2F9"/>
<accession>A0A7Z9E2F9</accession>
<protein>
    <submittedName>
        <fullName evidence="1">Uncharacterized protein</fullName>
    </submittedName>
</protein>
<gene>
    <name evidence="1" type="ORF">PL9631_740001</name>
</gene>
<dbReference type="EMBL" id="CZCS02000217">
    <property type="protein sequence ID" value="VXD23492.1"/>
    <property type="molecule type" value="Genomic_DNA"/>
</dbReference>
<reference evidence="1" key="1">
    <citation type="submission" date="2019-10" db="EMBL/GenBank/DDBJ databases">
        <authorList>
            <consortium name="Genoscope - CEA"/>
            <person name="William W."/>
        </authorList>
    </citation>
    <scope>NUCLEOTIDE SEQUENCE [LARGE SCALE GENOMIC DNA]</scope>
    <source>
        <strain evidence="1">BBR_PRJEB10994</strain>
    </source>
</reference>
<organism evidence="1 2">
    <name type="scientific">Planktothrix paucivesiculata PCC 9631</name>
    <dbReference type="NCBI Taxonomy" id="671071"/>
    <lineage>
        <taxon>Bacteria</taxon>
        <taxon>Bacillati</taxon>
        <taxon>Cyanobacteriota</taxon>
        <taxon>Cyanophyceae</taxon>
        <taxon>Oscillatoriophycideae</taxon>
        <taxon>Oscillatoriales</taxon>
        <taxon>Microcoleaceae</taxon>
        <taxon>Planktothrix</taxon>
    </lineage>
</organism>
<dbReference type="Proteomes" id="UP000182190">
    <property type="component" value="Unassembled WGS sequence"/>
</dbReference>
<keyword evidence="2" id="KW-1185">Reference proteome</keyword>
<evidence type="ECO:0000313" key="2">
    <source>
        <dbReference type="Proteomes" id="UP000182190"/>
    </source>
</evidence>
<sequence length="46" mass="5602">MFPFRQKGHRRLAVFRLGVLNWFAPHTLVTLSKPDHICQHLKYFFF</sequence>
<proteinExistence type="predicted"/>